<keyword evidence="3" id="KW-1185">Reference proteome</keyword>
<proteinExistence type="predicted"/>
<accession>A0AAV7K6I0</accession>
<sequence>MNSQMFVDILEGDLLTQAEIFHQNEWRLVMDNDPKYTSKLVKTYLVQNIPNHLPWPCQSPDINPIENVFSWVKRELIKLALRTISELRKMLEILWERITP</sequence>
<dbReference type="GO" id="GO:0003676">
    <property type="term" value="F:nucleic acid binding"/>
    <property type="evidence" value="ECO:0007669"/>
    <property type="project" value="InterPro"/>
</dbReference>
<evidence type="ECO:0000313" key="3">
    <source>
        <dbReference type="Proteomes" id="UP001165289"/>
    </source>
</evidence>
<dbReference type="Pfam" id="PF13358">
    <property type="entry name" value="DDE_3"/>
    <property type="match status" value="1"/>
</dbReference>
<evidence type="ECO:0000313" key="2">
    <source>
        <dbReference type="EMBL" id="KAI6656059.1"/>
    </source>
</evidence>
<dbReference type="AlphaFoldDB" id="A0AAV7K6I0"/>
<dbReference type="InterPro" id="IPR038717">
    <property type="entry name" value="Tc1-like_DDE_dom"/>
</dbReference>
<name>A0AAV7K6I0_9METZ</name>
<protein>
    <recommendedName>
        <fullName evidence="1">Tc1-like transposase DDE domain-containing protein</fullName>
    </recommendedName>
</protein>
<dbReference type="InterPro" id="IPR036397">
    <property type="entry name" value="RNaseH_sf"/>
</dbReference>
<gene>
    <name evidence="2" type="ORF">LOD99_11356</name>
</gene>
<dbReference type="Gene3D" id="3.30.420.10">
    <property type="entry name" value="Ribonuclease H-like superfamily/Ribonuclease H"/>
    <property type="match status" value="1"/>
</dbReference>
<organism evidence="2 3">
    <name type="scientific">Oopsacas minuta</name>
    <dbReference type="NCBI Taxonomy" id="111878"/>
    <lineage>
        <taxon>Eukaryota</taxon>
        <taxon>Metazoa</taxon>
        <taxon>Porifera</taxon>
        <taxon>Hexactinellida</taxon>
        <taxon>Hexasterophora</taxon>
        <taxon>Lyssacinosida</taxon>
        <taxon>Leucopsacidae</taxon>
        <taxon>Oopsacas</taxon>
    </lineage>
</organism>
<dbReference type="Proteomes" id="UP001165289">
    <property type="component" value="Unassembled WGS sequence"/>
</dbReference>
<comment type="caution">
    <text evidence="2">The sequence shown here is derived from an EMBL/GenBank/DDBJ whole genome shotgun (WGS) entry which is preliminary data.</text>
</comment>
<evidence type="ECO:0000259" key="1">
    <source>
        <dbReference type="Pfam" id="PF13358"/>
    </source>
</evidence>
<feature type="domain" description="Tc1-like transposase DDE" evidence="1">
    <location>
        <begin position="4"/>
        <end position="88"/>
    </location>
</feature>
<reference evidence="2 3" key="1">
    <citation type="journal article" date="2023" name="BMC Biol.">
        <title>The compact genome of the sponge Oopsacas minuta (Hexactinellida) is lacking key metazoan core genes.</title>
        <authorList>
            <person name="Santini S."/>
            <person name="Schenkelaars Q."/>
            <person name="Jourda C."/>
            <person name="Duchesne M."/>
            <person name="Belahbib H."/>
            <person name="Rocher C."/>
            <person name="Selva M."/>
            <person name="Riesgo A."/>
            <person name="Vervoort M."/>
            <person name="Leys S.P."/>
            <person name="Kodjabachian L."/>
            <person name="Le Bivic A."/>
            <person name="Borchiellini C."/>
            <person name="Claverie J.M."/>
            <person name="Renard E."/>
        </authorList>
    </citation>
    <scope>NUCLEOTIDE SEQUENCE [LARGE SCALE GENOMIC DNA]</scope>
    <source>
        <strain evidence="2">SPO-2</strain>
    </source>
</reference>
<dbReference type="EMBL" id="JAKMXF010000165">
    <property type="protein sequence ID" value="KAI6656059.1"/>
    <property type="molecule type" value="Genomic_DNA"/>
</dbReference>